<dbReference type="Proteomes" id="UP000536773">
    <property type="component" value="Unassembled WGS sequence"/>
</dbReference>
<dbReference type="PANTHER" id="PTHR30204">
    <property type="entry name" value="REDOX-CYCLING DRUG-SENSING TRANSCRIPTIONAL ACTIVATOR SOXR"/>
    <property type="match status" value="1"/>
</dbReference>
<dbReference type="InterPro" id="IPR000551">
    <property type="entry name" value="MerR-type_HTH_dom"/>
</dbReference>
<dbReference type="InterPro" id="IPR009061">
    <property type="entry name" value="DNA-bd_dom_put_sf"/>
</dbReference>
<evidence type="ECO:0000313" key="6">
    <source>
        <dbReference type="Proteomes" id="UP000238358"/>
    </source>
</evidence>
<keyword evidence="1" id="KW-0238">DNA-binding</keyword>
<evidence type="ECO:0000313" key="7">
    <source>
        <dbReference type="Proteomes" id="UP000536773"/>
    </source>
</evidence>
<feature type="coiled-coil region" evidence="2">
    <location>
        <begin position="81"/>
        <end position="108"/>
    </location>
</feature>
<evidence type="ECO:0000313" key="4">
    <source>
        <dbReference type="EMBL" id="AVO27656.1"/>
    </source>
</evidence>
<dbReference type="EMBL" id="CP027569">
    <property type="protein sequence ID" value="AVO27656.1"/>
    <property type="molecule type" value="Genomic_DNA"/>
</dbReference>
<dbReference type="Gene3D" id="1.10.1660.10">
    <property type="match status" value="1"/>
</dbReference>
<name>A0A1M6N1M1_MEGEL</name>
<feature type="domain" description="HTH merR-type" evidence="3">
    <location>
        <begin position="1"/>
        <end position="69"/>
    </location>
</feature>
<dbReference type="Proteomes" id="UP000238358">
    <property type="component" value="Chromosome"/>
</dbReference>
<dbReference type="RefSeq" id="WP_014016155.1">
    <property type="nucleotide sequence ID" value="NZ_CALZUV010000044.1"/>
</dbReference>
<protein>
    <submittedName>
        <fullName evidence="5">MerR family transcriptional regulator</fullName>
    </submittedName>
</protein>
<dbReference type="GO" id="GO:0003700">
    <property type="term" value="F:DNA-binding transcription factor activity"/>
    <property type="evidence" value="ECO:0007669"/>
    <property type="project" value="InterPro"/>
</dbReference>
<evidence type="ECO:0000256" key="2">
    <source>
        <dbReference type="SAM" id="Coils"/>
    </source>
</evidence>
<organism evidence="5 7">
    <name type="scientific">Megasphaera elsdenii</name>
    <dbReference type="NCBI Taxonomy" id="907"/>
    <lineage>
        <taxon>Bacteria</taxon>
        <taxon>Bacillati</taxon>
        <taxon>Bacillota</taxon>
        <taxon>Negativicutes</taxon>
        <taxon>Veillonellales</taxon>
        <taxon>Veillonellaceae</taxon>
        <taxon>Megasphaera</taxon>
    </lineage>
</organism>
<dbReference type="SMART" id="SM00422">
    <property type="entry name" value="HTH_MERR"/>
    <property type="match status" value="1"/>
</dbReference>
<evidence type="ECO:0000259" key="3">
    <source>
        <dbReference type="PROSITE" id="PS50937"/>
    </source>
</evidence>
<proteinExistence type="predicted"/>
<dbReference type="PANTHER" id="PTHR30204:SF98">
    <property type="entry name" value="HTH-TYPE TRANSCRIPTIONAL REGULATOR ADHR"/>
    <property type="match status" value="1"/>
</dbReference>
<dbReference type="AlphaFoldDB" id="A0A1M6N1M1"/>
<dbReference type="GO" id="GO:0003677">
    <property type="term" value="F:DNA binding"/>
    <property type="evidence" value="ECO:0007669"/>
    <property type="project" value="UniProtKB-KW"/>
</dbReference>
<evidence type="ECO:0000313" key="5">
    <source>
        <dbReference type="EMBL" id="NMK38828.1"/>
    </source>
</evidence>
<gene>
    <name evidence="4" type="ORF">C6Y28_08570</name>
    <name evidence="5" type="ORF">HG933_05475</name>
</gene>
<dbReference type="PROSITE" id="PS50937">
    <property type="entry name" value="HTH_MERR_2"/>
    <property type="match status" value="1"/>
</dbReference>
<sequence length="117" mass="13948">MKIKDVSEKFQISPDTLRYYEKIGLIHNVSRDKNGIRNYSQENCNTIAFIKCMRAASVSIDGLSRYMELFQQGEATRKERRQILTEERDHLESRMKDIQEALQHLNWKIKMYDEGKF</sequence>
<dbReference type="SUPFAM" id="SSF46955">
    <property type="entry name" value="Putative DNA-binding domain"/>
    <property type="match status" value="1"/>
</dbReference>
<reference evidence="5 7" key="2">
    <citation type="submission" date="2020-04" db="EMBL/GenBank/DDBJ databases">
        <authorList>
            <person name="Hitch T.C.A."/>
            <person name="Wylensek D."/>
            <person name="Clavel T."/>
        </authorList>
    </citation>
    <scope>NUCLEOTIDE SEQUENCE [LARGE SCALE GENOMIC DNA]</scope>
    <source>
        <strain evidence="5 7">WCA-386-APC-2A</strain>
    </source>
</reference>
<evidence type="ECO:0000256" key="1">
    <source>
        <dbReference type="ARBA" id="ARBA00023125"/>
    </source>
</evidence>
<keyword evidence="2" id="KW-0175">Coiled coil</keyword>
<reference evidence="4 6" key="1">
    <citation type="journal article" date="2018" name="Genome Announc.">
        <title>Complete genomes of two Megasphaera elsdenii strains, NCIMB 702410 and ATCC 25940.</title>
        <authorList>
            <person name="Hatmaker E.A."/>
            <person name="O'Dell K."/>
            <person name="Riley L.A."/>
            <person name="Klingeman D.M."/>
            <person name="Guss A.M."/>
        </authorList>
    </citation>
    <scope>NUCLEOTIDE SEQUENCE [LARGE SCALE GENOMIC DNA]</scope>
    <source>
        <strain evidence="4 6">NCIMB702410</strain>
    </source>
</reference>
<dbReference type="OrthoDB" id="9811174at2"/>
<dbReference type="InterPro" id="IPR047057">
    <property type="entry name" value="MerR_fam"/>
</dbReference>
<dbReference type="EMBL" id="JABBJH010000005">
    <property type="protein sequence ID" value="NMK38828.1"/>
    <property type="molecule type" value="Genomic_DNA"/>
</dbReference>
<dbReference type="Pfam" id="PF13411">
    <property type="entry name" value="MerR_1"/>
    <property type="match status" value="1"/>
</dbReference>
<accession>A0A1M6N1M1</accession>
<dbReference type="CDD" id="cd01109">
    <property type="entry name" value="HTH_YyaN"/>
    <property type="match status" value="1"/>
</dbReference>
<dbReference type="GeneID" id="97492160"/>